<accession>A0A5J6MUE1</accession>
<proteinExistence type="predicted"/>
<keyword evidence="3" id="KW-1185">Reference proteome</keyword>
<keyword evidence="1" id="KW-1133">Transmembrane helix</keyword>
<dbReference type="KEGG" id="htq:FRZ44_50050"/>
<dbReference type="RefSeq" id="WP_151179734.1">
    <property type="nucleotide sequence ID" value="NZ_CP042906.1"/>
</dbReference>
<evidence type="ECO:0000313" key="2">
    <source>
        <dbReference type="EMBL" id="QEX19690.1"/>
    </source>
</evidence>
<feature type="transmembrane region" description="Helical" evidence="1">
    <location>
        <begin position="7"/>
        <end position="37"/>
    </location>
</feature>
<dbReference type="OrthoDB" id="8240150at2"/>
<feature type="transmembrane region" description="Helical" evidence="1">
    <location>
        <begin position="57"/>
        <end position="78"/>
    </location>
</feature>
<name>A0A5J6MUE1_9PROT</name>
<dbReference type="Proteomes" id="UP000326202">
    <property type="component" value="Chromosome"/>
</dbReference>
<keyword evidence="1" id="KW-0812">Transmembrane</keyword>
<gene>
    <name evidence="2" type="ORF">FRZ44_50050</name>
</gene>
<sequence>MKRISLLGILVGGIFDIFVSGILGVAVVLVLTFSGWIPGQGATDVQGRVAEIMSAPAAIVATFVTGGLVSIAAGYIAASIAKRAELLNGALSSIFCVLQGLYFIAAGGTGHSVGYWAAEFILPPLLGLSGGYLKQRRLVPRTF</sequence>
<dbReference type="EMBL" id="CP042906">
    <property type="protein sequence ID" value="QEX19690.1"/>
    <property type="molecule type" value="Genomic_DNA"/>
</dbReference>
<reference evidence="2 3" key="1">
    <citation type="submission" date="2019-08" db="EMBL/GenBank/DDBJ databases">
        <title>Hyperibacter terrae gen. nov., sp. nov. and Hyperibacter viscosus sp. nov., two new members in the family Rhodospirillaceae isolated from the rhizosphere of Hypericum perforatum.</title>
        <authorList>
            <person name="Noviana Z."/>
        </authorList>
    </citation>
    <scope>NUCLEOTIDE SEQUENCE [LARGE SCALE GENOMIC DNA]</scope>
    <source>
        <strain evidence="2 3">R5913</strain>
    </source>
</reference>
<feature type="transmembrane region" description="Helical" evidence="1">
    <location>
        <begin position="90"/>
        <end position="107"/>
    </location>
</feature>
<evidence type="ECO:0000256" key="1">
    <source>
        <dbReference type="SAM" id="Phobius"/>
    </source>
</evidence>
<dbReference type="AlphaFoldDB" id="A0A5J6MUE1"/>
<keyword evidence="1" id="KW-0472">Membrane</keyword>
<feature type="transmembrane region" description="Helical" evidence="1">
    <location>
        <begin position="113"/>
        <end position="133"/>
    </location>
</feature>
<protein>
    <submittedName>
        <fullName evidence="2">Uncharacterized protein</fullName>
    </submittedName>
</protein>
<evidence type="ECO:0000313" key="3">
    <source>
        <dbReference type="Proteomes" id="UP000326202"/>
    </source>
</evidence>
<organism evidence="2 3">
    <name type="scientific">Hypericibacter terrae</name>
    <dbReference type="NCBI Taxonomy" id="2602015"/>
    <lineage>
        <taxon>Bacteria</taxon>
        <taxon>Pseudomonadati</taxon>
        <taxon>Pseudomonadota</taxon>
        <taxon>Alphaproteobacteria</taxon>
        <taxon>Rhodospirillales</taxon>
        <taxon>Dongiaceae</taxon>
        <taxon>Hypericibacter</taxon>
    </lineage>
</organism>